<proteinExistence type="inferred from homology"/>
<evidence type="ECO:0000313" key="9">
    <source>
        <dbReference type="Proteomes" id="UP001597373"/>
    </source>
</evidence>
<comment type="subcellular location">
    <subcellularLocation>
        <location evidence="1">Membrane</location>
        <topology evidence="1">Multi-pass membrane protein</topology>
    </subcellularLocation>
</comment>
<comment type="similarity">
    <text evidence="2">Belongs to the GtrA family.</text>
</comment>
<feature type="domain" description="GtrA/DPMS transmembrane" evidence="7">
    <location>
        <begin position="16"/>
        <end position="127"/>
    </location>
</feature>
<keyword evidence="5 6" id="KW-0472">Membrane</keyword>
<gene>
    <name evidence="8" type="ORF">ACFSMZ_13675</name>
</gene>
<dbReference type="Pfam" id="PF04138">
    <property type="entry name" value="GtrA_DPMS_TM"/>
    <property type="match status" value="1"/>
</dbReference>
<evidence type="ECO:0000259" key="7">
    <source>
        <dbReference type="Pfam" id="PF04138"/>
    </source>
</evidence>
<sequence length="134" mass="13994">MTKPGSSRPLGVKALRFGAVGIANSAVDFLIFTALAWVGLPALVANVIAWAVAVTFSYAVNSRWTFEADQALGKKKSFARFAVSGAAISLGSSSLALILLTDLAGLLPAKIIGIVVGAVINFFAARWSIEDRIV</sequence>
<comment type="caution">
    <text evidence="8">The sequence shown here is derived from an EMBL/GenBank/DDBJ whole genome shotgun (WGS) entry which is preliminary data.</text>
</comment>
<keyword evidence="3 6" id="KW-0812">Transmembrane</keyword>
<evidence type="ECO:0000256" key="6">
    <source>
        <dbReference type="SAM" id="Phobius"/>
    </source>
</evidence>
<keyword evidence="4 6" id="KW-1133">Transmembrane helix</keyword>
<accession>A0ABW5DJW4</accession>
<keyword evidence="9" id="KW-1185">Reference proteome</keyword>
<evidence type="ECO:0000256" key="3">
    <source>
        <dbReference type="ARBA" id="ARBA00022692"/>
    </source>
</evidence>
<protein>
    <submittedName>
        <fullName evidence="8">GtrA family protein</fullName>
    </submittedName>
</protein>
<evidence type="ECO:0000256" key="5">
    <source>
        <dbReference type="ARBA" id="ARBA00023136"/>
    </source>
</evidence>
<organism evidence="8 9">
    <name type="scientific">Chelativorans composti</name>
    <dbReference type="NCBI Taxonomy" id="768533"/>
    <lineage>
        <taxon>Bacteria</taxon>
        <taxon>Pseudomonadati</taxon>
        <taxon>Pseudomonadota</taxon>
        <taxon>Alphaproteobacteria</taxon>
        <taxon>Hyphomicrobiales</taxon>
        <taxon>Phyllobacteriaceae</taxon>
        <taxon>Chelativorans</taxon>
    </lineage>
</organism>
<evidence type="ECO:0000313" key="8">
    <source>
        <dbReference type="EMBL" id="MFD2260801.1"/>
    </source>
</evidence>
<feature type="transmembrane region" description="Helical" evidence="6">
    <location>
        <begin position="43"/>
        <end position="60"/>
    </location>
</feature>
<evidence type="ECO:0000256" key="1">
    <source>
        <dbReference type="ARBA" id="ARBA00004141"/>
    </source>
</evidence>
<feature type="transmembrane region" description="Helical" evidence="6">
    <location>
        <begin position="81"/>
        <end position="100"/>
    </location>
</feature>
<evidence type="ECO:0000256" key="2">
    <source>
        <dbReference type="ARBA" id="ARBA00009399"/>
    </source>
</evidence>
<feature type="transmembrane region" description="Helical" evidence="6">
    <location>
        <begin position="106"/>
        <end position="125"/>
    </location>
</feature>
<reference evidence="9" key="1">
    <citation type="journal article" date="2019" name="Int. J. Syst. Evol. Microbiol.">
        <title>The Global Catalogue of Microorganisms (GCM) 10K type strain sequencing project: providing services to taxonomists for standard genome sequencing and annotation.</title>
        <authorList>
            <consortium name="The Broad Institute Genomics Platform"/>
            <consortium name="The Broad Institute Genome Sequencing Center for Infectious Disease"/>
            <person name="Wu L."/>
            <person name="Ma J."/>
        </authorList>
    </citation>
    <scope>NUCLEOTIDE SEQUENCE [LARGE SCALE GENOMIC DNA]</scope>
    <source>
        <strain evidence="9">KCTC 23707</strain>
    </source>
</reference>
<dbReference type="RefSeq" id="WP_345098076.1">
    <property type="nucleotide sequence ID" value="NZ_BAABGS010000012.1"/>
</dbReference>
<dbReference type="EMBL" id="JBHUIR010000054">
    <property type="protein sequence ID" value="MFD2260801.1"/>
    <property type="molecule type" value="Genomic_DNA"/>
</dbReference>
<name>A0ABW5DJW4_9HYPH</name>
<dbReference type="InterPro" id="IPR051401">
    <property type="entry name" value="GtrA_CellWall_Glycosyl"/>
</dbReference>
<dbReference type="PANTHER" id="PTHR38459">
    <property type="entry name" value="PROPHAGE BACTOPRENOL-LINKED GLUCOSE TRANSLOCASE HOMOLOG"/>
    <property type="match status" value="1"/>
</dbReference>
<dbReference type="Proteomes" id="UP001597373">
    <property type="component" value="Unassembled WGS sequence"/>
</dbReference>
<evidence type="ECO:0000256" key="4">
    <source>
        <dbReference type="ARBA" id="ARBA00022989"/>
    </source>
</evidence>
<dbReference type="PANTHER" id="PTHR38459:SF1">
    <property type="entry name" value="PROPHAGE BACTOPRENOL-LINKED GLUCOSE TRANSLOCASE HOMOLOG"/>
    <property type="match status" value="1"/>
</dbReference>
<dbReference type="InterPro" id="IPR007267">
    <property type="entry name" value="GtrA_DPMS_TM"/>
</dbReference>